<keyword evidence="1" id="KW-0812">Transmembrane</keyword>
<dbReference type="PANTHER" id="PTHR11161:SF12">
    <property type="entry name" value="ACYLTRANSFERASE 3 DOMAIN-CONTAINING PROTEIN-RELATED"/>
    <property type="match status" value="1"/>
</dbReference>
<dbReference type="GO" id="GO:0016747">
    <property type="term" value="F:acyltransferase activity, transferring groups other than amino-acyl groups"/>
    <property type="evidence" value="ECO:0007669"/>
    <property type="project" value="InterPro"/>
</dbReference>
<keyword evidence="1" id="KW-0472">Membrane</keyword>
<feature type="transmembrane region" description="Helical" evidence="1">
    <location>
        <begin position="108"/>
        <end position="128"/>
    </location>
</feature>
<organism evidence="3 4">
    <name type="scientific">Meloidogyne javanica</name>
    <name type="common">Root-knot nematode worm</name>
    <dbReference type="NCBI Taxonomy" id="6303"/>
    <lineage>
        <taxon>Eukaryota</taxon>
        <taxon>Metazoa</taxon>
        <taxon>Ecdysozoa</taxon>
        <taxon>Nematoda</taxon>
        <taxon>Chromadorea</taxon>
        <taxon>Rhabditida</taxon>
        <taxon>Tylenchina</taxon>
        <taxon>Tylenchomorpha</taxon>
        <taxon>Tylenchoidea</taxon>
        <taxon>Meloidogynidae</taxon>
        <taxon>Meloidogyninae</taxon>
        <taxon>Meloidogyne</taxon>
        <taxon>Meloidogyne incognita group</taxon>
    </lineage>
</organism>
<protein>
    <submittedName>
        <fullName evidence="4">Acyltransferase 3 domain-containing protein</fullName>
    </submittedName>
</protein>
<keyword evidence="3" id="KW-1185">Reference proteome</keyword>
<proteinExistence type="predicted"/>
<dbReference type="WBParaSite" id="scaffold5518_cov187.g9638">
    <property type="protein sequence ID" value="scaffold5518_cov187.g9638"/>
    <property type="gene ID" value="scaffold5518_cov187.g9638"/>
</dbReference>
<feature type="transmembrane region" description="Helical" evidence="1">
    <location>
        <begin position="6"/>
        <end position="25"/>
    </location>
</feature>
<reference evidence="4" key="1">
    <citation type="submission" date="2022-11" db="UniProtKB">
        <authorList>
            <consortium name="WormBaseParasite"/>
        </authorList>
    </citation>
    <scope>IDENTIFICATION</scope>
</reference>
<keyword evidence="1" id="KW-1133">Transmembrane helix</keyword>
<dbReference type="Proteomes" id="UP000887561">
    <property type="component" value="Unplaced"/>
</dbReference>
<evidence type="ECO:0000259" key="2">
    <source>
        <dbReference type="Pfam" id="PF01757"/>
    </source>
</evidence>
<feature type="transmembrane region" description="Helical" evidence="1">
    <location>
        <begin position="46"/>
        <end position="65"/>
    </location>
</feature>
<feature type="transmembrane region" description="Helical" evidence="1">
    <location>
        <begin position="135"/>
        <end position="154"/>
    </location>
</feature>
<dbReference type="InterPro" id="IPR002656">
    <property type="entry name" value="Acyl_transf_3_dom"/>
</dbReference>
<name>A0A915MV23_MELJA</name>
<evidence type="ECO:0000256" key="1">
    <source>
        <dbReference type="SAM" id="Phobius"/>
    </source>
</evidence>
<dbReference type="PANTHER" id="PTHR11161">
    <property type="entry name" value="O-ACYLTRANSFERASE"/>
    <property type="match status" value="1"/>
</dbReference>
<dbReference type="AlphaFoldDB" id="A0A915MV23"/>
<accession>A0A915MV23</accession>
<evidence type="ECO:0000313" key="4">
    <source>
        <dbReference type="WBParaSite" id="scaffold5518_cov187.g9638"/>
    </source>
</evidence>
<evidence type="ECO:0000313" key="3">
    <source>
        <dbReference type="Proteomes" id="UP000887561"/>
    </source>
</evidence>
<feature type="domain" description="Acyltransferase 3" evidence="2">
    <location>
        <begin position="8"/>
        <end position="156"/>
    </location>
</feature>
<dbReference type="Pfam" id="PF01757">
    <property type="entry name" value="Acyl_transf_3"/>
    <property type="match status" value="1"/>
</dbReference>
<dbReference type="InterPro" id="IPR052728">
    <property type="entry name" value="O2_lipid_transport_reg"/>
</dbReference>
<sequence>MLMLAGNGYALGVEIFLFLSGFLAARSWQRHRSVDRPFWLNASGFLFRRWLRLAPPTLAFIYIAAGPLGKWALPQFYHSMVSNCSSKQLFSHVLFINNFSKIPTCMGWLWYLGLDWQCYLLTPFLLYLLEKRPRFGISLLIIMIGGSVFIRGWHCQINEICNNSDVDIPVSNEYFNIGEELTDRW</sequence>